<evidence type="ECO:0000313" key="1">
    <source>
        <dbReference type="EMBL" id="KAH3694243.1"/>
    </source>
</evidence>
<name>A0A9D3Y5H4_DREPO</name>
<sequence length="105" mass="11963">MNSEHLGGNVFQQTVYVFVYIHNIIKTNILIKFHEDWTRNVTYRPYIWKNAPPPLPGGPDIIRTILVTKCHEDQIINVAARVLTKNAPPTGAHVFQPTGTIFQLI</sequence>
<protein>
    <submittedName>
        <fullName evidence="1">Uncharacterized protein</fullName>
    </submittedName>
</protein>
<evidence type="ECO:0000313" key="2">
    <source>
        <dbReference type="Proteomes" id="UP000828390"/>
    </source>
</evidence>
<dbReference type="EMBL" id="JAIWYP010000016">
    <property type="protein sequence ID" value="KAH3694243.1"/>
    <property type="molecule type" value="Genomic_DNA"/>
</dbReference>
<dbReference type="AlphaFoldDB" id="A0A9D3Y5H4"/>
<proteinExistence type="predicted"/>
<keyword evidence="2" id="KW-1185">Reference proteome</keyword>
<gene>
    <name evidence="1" type="ORF">DPMN_081683</name>
</gene>
<reference evidence="1" key="1">
    <citation type="journal article" date="2019" name="bioRxiv">
        <title>The Genome of the Zebra Mussel, Dreissena polymorpha: A Resource for Invasive Species Research.</title>
        <authorList>
            <person name="McCartney M.A."/>
            <person name="Auch B."/>
            <person name="Kono T."/>
            <person name="Mallez S."/>
            <person name="Zhang Y."/>
            <person name="Obille A."/>
            <person name="Becker A."/>
            <person name="Abrahante J.E."/>
            <person name="Garbe J."/>
            <person name="Badalamenti J.P."/>
            <person name="Herman A."/>
            <person name="Mangelson H."/>
            <person name="Liachko I."/>
            <person name="Sullivan S."/>
            <person name="Sone E.D."/>
            <person name="Koren S."/>
            <person name="Silverstein K.A.T."/>
            <person name="Beckman K.B."/>
            <person name="Gohl D.M."/>
        </authorList>
    </citation>
    <scope>NUCLEOTIDE SEQUENCE</scope>
    <source>
        <strain evidence="1">Duluth1</strain>
        <tissue evidence="1">Whole animal</tissue>
    </source>
</reference>
<accession>A0A9D3Y5H4</accession>
<dbReference type="Proteomes" id="UP000828390">
    <property type="component" value="Unassembled WGS sequence"/>
</dbReference>
<organism evidence="1 2">
    <name type="scientific">Dreissena polymorpha</name>
    <name type="common">Zebra mussel</name>
    <name type="synonym">Mytilus polymorpha</name>
    <dbReference type="NCBI Taxonomy" id="45954"/>
    <lineage>
        <taxon>Eukaryota</taxon>
        <taxon>Metazoa</taxon>
        <taxon>Spiralia</taxon>
        <taxon>Lophotrochozoa</taxon>
        <taxon>Mollusca</taxon>
        <taxon>Bivalvia</taxon>
        <taxon>Autobranchia</taxon>
        <taxon>Heteroconchia</taxon>
        <taxon>Euheterodonta</taxon>
        <taxon>Imparidentia</taxon>
        <taxon>Neoheterodontei</taxon>
        <taxon>Myida</taxon>
        <taxon>Dreissenoidea</taxon>
        <taxon>Dreissenidae</taxon>
        <taxon>Dreissena</taxon>
    </lineage>
</organism>
<comment type="caution">
    <text evidence="1">The sequence shown here is derived from an EMBL/GenBank/DDBJ whole genome shotgun (WGS) entry which is preliminary data.</text>
</comment>
<reference evidence="1" key="2">
    <citation type="submission" date="2020-11" db="EMBL/GenBank/DDBJ databases">
        <authorList>
            <person name="McCartney M.A."/>
            <person name="Auch B."/>
            <person name="Kono T."/>
            <person name="Mallez S."/>
            <person name="Becker A."/>
            <person name="Gohl D.M."/>
            <person name="Silverstein K.A.T."/>
            <person name="Koren S."/>
            <person name="Bechman K.B."/>
            <person name="Herman A."/>
            <person name="Abrahante J.E."/>
            <person name="Garbe J."/>
        </authorList>
    </citation>
    <scope>NUCLEOTIDE SEQUENCE</scope>
    <source>
        <strain evidence="1">Duluth1</strain>
        <tissue evidence="1">Whole animal</tissue>
    </source>
</reference>